<protein>
    <recommendedName>
        <fullName evidence="3">DUF2125 domain-containing protein</fullName>
    </recommendedName>
</protein>
<proteinExistence type="predicted"/>
<evidence type="ECO:0000313" key="1">
    <source>
        <dbReference type="EMBL" id="MBB6227678.1"/>
    </source>
</evidence>
<name>A0A841LFC8_9SPHN</name>
<dbReference type="AlphaFoldDB" id="A0A841LFC8"/>
<dbReference type="EMBL" id="JACIIV010000012">
    <property type="protein sequence ID" value="MBB6227678.1"/>
    <property type="molecule type" value="Genomic_DNA"/>
</dbReference>
<accession>A0A841LFC8</accession>
<gene>
    <name evidence="1" type="ORF">FHS79_001857</name>
</gene>
<evidence type="ECO:0008006" key="3">
    <source>
        <dbReference type="Google" id="ProtNLM"/>
    </source>
</evidence>
<evidence type="ECO:0000313" key="2">
    <source>
        <dbReference type="Proteomes" id="UP000538147"/>
    </source>
</evidence>
<comment type="caution">
    <text evidence="1">The sequence shown here is derived from an EMBL/GenBank/DDBJ whole genome shotgun (WGS) entry which is preliminary data.</text>
</comment>
<sequence>MKRRVPLWLTLVPLLAAGGLYFLLWRGWAGEFEAELAQWLPEESLAIGGFPYRLEATVAGPAVQIGETITLRVSAAAARINRGPWQRELTVVRLEAPQASATVSPAIRASITARSATASINWGEGRLRRQSTIFQAARFRLGSNPLPITADTLEMHLRERAETAVPPSSPTFAPRGQLVLAGTRLRLAGGDALTMAAEVLATGAARLTDYDRWARGGTLEITRLSLSDGHGEVVSASGTLVPQQRDGLQLAGTLTTVCPYAVAAAFAGTVPAPEKRLRVPVRLAFSGAYEAPVLAPFPDLSRRPRREQQPDCPRLR</sequence>
<dbReference type="Proteomes" id="UP000538147">
    <property type="component" value="Unassembled WGS sequence"/>
</dbReference>
<organism evidence="1 2">
    <name type="scientific">Polymorphobacter multimanifer</name>
    <dbReference type="NCBI Taxonomy" id="1070431"/>
    <lineage>
        <taxon>Bacteria</taxon>
        <taxon>Pseudomonadati</taxon>
        <taxon>Pseudomonadota</taxon>
        <taxon>Alphaproteobacteria</taxon>
        <taxon>Sphingomonadales</taxon>
        <taxon>Sphingosinicellaceae</taxon>
        <taxon>Polymorphobacter</taxon>
    </lineage>
</organism>
<dbReference type="RefSeq" id="WP_184198702.1">
    <property type="nucleotide sequence ID" value="NZ_JACIIV010000012.1"/>
</dbReference>
<keyword evidence="2" id="KW-1185">Reference proteome</keyword>
<reference evidence="1 2" key="1">
    <citation type="submission" date="2020-08" db="EMBL/GenBank/DDBJ databases">
        <title>Genomic Encyclopedia of Type Strains, Phase IV (KMG-IV): sequencing the most valuable type-strain genomes for metagenomic binning, comparative biology and taxonomic classification.</title>
        <authorList>
            <person name="Goeker M."/>
        </authorList>
    </citation>
    <scope>NUCLEOTIDE SEQUENCE [LARGE SCALE GENOMIC DNA]</scope>
    <source>
        <strain evidence="1 2">DSM 102189</strain>
    </source>
</reference>